<sequence length="132" mass="14448">MTGDLRPPTVDRATFPDSPKARSPTEGAVQDGGRERARVRDDGRRHYAERTCVRAAGACASERAQCNSDRDAVLTRSRTLMNSLQRPQEIKSKNQKAICRRPLLQPDDSCGVDAEYAATGAAGTASDWTRRS</sequence>
<dbReference type="AlphaFoldDB" id="A0AAD9P1K8"/>
<dbReference type="EMBL" id="JAODUO010000206">
    <property type="protein sequence ID" value="KAK2186285.1"/>
    <property type="molecule type" value="Genomic_DNA"/>
</dbReference>
<evidence type="ECO:0000313" key="2">
    <source>
        <dbReference type="EMBL" id="KAK2186285.1"/>
    </source>
</evidence>
<reference evidence="2" key="1">
    <citation type="journal article" date="2023" name="Mol. Biol. Evol.">
        <title>Third-Generation Sequencing Reveals the Adaptive Role of the Epigenome in Three Deep-Sea Polychaetes.</title>
        <authorList>
            <person name="Perez M."/>
            <person name="Aroh O."/>
            <person name="Sun Y."/>
            <person name="Lan Y."/>
            <person name="Juniper S.K."/>
            <person name="Young C.R."/>
            <person name="Angers B."/>
            <person name="Qian P.Y."/>
        </authorList>
    </citation>
    <scope>NUCLEOTIDE SEQUENCE</scope>
    <source>
        <strain evidence="2">R07B-5</strain>
    </source>
</reference>
<evidence type="ECO:0000313" key="3">
    <source>
        <dbReference type="Proteomes" id="UP001209878"/>
    </source>
</evidence>
<protein>
    <submittedName>
        <fullName evidence="2">Uncharacterized protein</fullName>
    </submittedName>
</protein>
<organism evidence="2 3">
    <name type="scientific">Ridgeia piscesae</name>
    <name type="common">Tubeworm</name>
    <dbReference type="NCBI Taxonomy" id="27915"/>
    <lineage>
        <taxon>Eukaryota</taxon>
        <taxon>Metazoa</taxon>
        <taxon>Spiralia</taxon>
        <taxon>Lophotrochozoa</taxon>
        <taxon>Annelida</taxon>
        <taxon>Polychaeta</taxon>
        <taxon>Sedentaria</taxon>
        <taxon>Canalipalpata</taxon>
        <taxon>Sabellida</taxon>
        <taxon>Siboglinidae</taxon>
        <taxon>Ridgeia</taxon>
    </lineage>
</organism>
<accession>A0AAD9P1K8</accession>
<name>A0AAD9P1K8_RIDPI</name>
<feature type="region of interest" description="Disordered" evidence="1">
    <location>
        <begin position="1"/>
        <end position="43"/>
    </location>
</feature>
<proteinExistence type="predicted"/>
<dbReference type="Proteomes" id="UP001209878">
    <property type="component" value="Unassembled WGS sequence"/>
</dbReference>
<gene>
    <name evidence="2" type="ORF">NP493_208g03020</name>
</gene>
<feature type="compositionally biased region" description="Basic and acidic residues" evidence="1">
    <location>
        <begin position="32"/>
        <end position="43"/>
    </location>
</feature>
<comment type="caution">
    <text evidence="2">The sequence shown here is derived from an EMBL/GenBank/DDBJ whole genome shotgun (WGS) entry which is preliminary data.</text>
</comment>
<evidence type="ECO:0000256" key="1">
    <source>
        <dbReference type="SAM" id="MobiDB-lite"/>
    </source>
</evidence>
<keyword evidence="3" id="KW-1185">Reference proteome</keyword>